<gene>
    <name evidence="2" type="ORF">RO21_06100</name>
</gene>
<reference evidence="2 3" key="1">
    <citation type="submission" date="2014-12" db="EMBL/GenBank/DDBJ databases">
        <title>Reclassification of Actinobacillus muris as Muribacter muris.</title>
        <authorList>
            <person name="Christensen H."/>
            <person name="Nicklas W."/>
            <person name="Bisgaard M."/>
        </authorList>
    </citation>
    <scope>NUCLEOTIDE SEQUENCE [LARGE SCALE GENOMIC DNA]</scope>
    <source>
        <strain evidence="2 3">Ackerman80-443D</strain>
    </source>
</reference>
<dbReference type="EMBL" id="JWIZ01000033">
    <property type="protein sequence ID" value="KMK51484.1"/>
    <property type="molecule type" value="Genomic_DNA"/>
</dbReference>
<comment type="caution">
    <text evidence="2">The sequence shown here is derived from an EMBL/GenBank/DDBJ whole genome shotgun (WGS) entry which is preliminary data.</text>
</comment>
<dbReference type="AlphaFoldDB" id="A0A0J5P7L4"/>
<dbReference type="InterPro" id="IPR007684">
    <property type="entry name" value="Znf_Ogr/Delta"/>
</dbReference>
<organism evidence="2 3">
    <name type="scientific">Muribacter muris</name>
    <dbReference type="NCBI Taxonomy" id="67855"/>
    <lineage>
        <taxon>Bacteria</taxon>
        <taxon>Pseudomonadati</taxon>
        <taxon>Pseudomonadota</taxon>
        <taxon>Gammaproteobacteria</taxon>
        <taxon>Pasteurellales</taxon>
        <taxon>Pasteurellaceae</taxon>
        <taxon>Muribacter</taxon>
    </lineage>
</organism>
<dbReference type="STRING" id="67855.RO21_06100"/>
<accession>A0A0J5P7L4</accession>
<evidence type="ECO:0000313" key="3">
    <source>
        <dbReference type="Proteomes" id="UP000036270"/>
    </source>
</evidence>
<evidence type="ECO:0000313" key="2">
    <source>
        <dbReference type="EMBL" id="KMK51484.1"/>
    </source>
</evidence>
<feature type="domain" description="Zinc finger Ogr/Delta-type" evidence="1">
    <location>
        <begin position="9"/>
        <end position="52"/>
    </location>
</feature>
<proteinExistence type="predicted"/>
<keyword evidence="3" id="KW-1185">Reference proteome</keyword>
<name>A0A0J5P7L4_9PAST</name>
<dbReference type="PATRIC" id="fig|67855.3.peg.1204"/>
<protein>
    <recommendedName>
        <fullName evidence="1">Zinc finger Ogr/Delta-type domain-containing protein</fullName>
    </recommendedName>
</protein>
<dbReference type="RefSeq" id="WP_047976910.1">
    <property type="nucleotide sequence ID" value="NZ_JWIZ01000033.1"/>
</dbReference>
<sequence>MARQLKRFCRECGEPGKVFKTETLHKDLKREYCGCTNEYCGHTWVNTVMFDHSIKPSKLTQPNLFQFIVDNLPLAELENLQSAVKQKLQQV</sequence>
<evidence type="ECO:0000259" key="1">
    <source>
        <dbReference type="Pfam" id="PF04606"/>
    </source>
</evidence>
<dbReference type="Proteomes" id="UP000036270">
    <property type="component" value="Unassembled WGS sequence"/>
</dbReference>
<dbReference type="Pfam" id="PF04606">
    <property type="entry name" value="Ogr_Delta"/>
    <property type="match status" value="1"/>
</dbReference>